<dbReference type="GO" id="GO:0043161">
    <property type="term" value="P:proteasome-mediated ubiquitin-dependent protein catabolic process"/>
    <property type="evidence" value="ECO:0007669"/>
    <property type="project" value="TreeGrafter"/>
</dbReference>
<dbReference type="PROSITE" id="PS51399">
    <property type="entry name" value="SEP"/>
    <property type="match status" value="1"/>
</dbReference>
<dbReference type="OrthoDB" id="25887at2759"/>
<keyword evidence="5" id="KW-1185">Reference proteome</keyword>
<dbReference type="PANTHER" id="PTHR23333">
    <property type="entry name" value="UBX DOMAIN CONTAINING PROTEIN"/>
    <property type="match status" value="1"/>
</dbReference>
<feature type="coiled-coil region" evidence="1">
    <location>
        <begin position="59"/>
        <end position="93"/>
    </location>
</feature>
<organism evidence="4 5">
    <name type="scientific">Giardia muris</name>
    <dbReference type="NCBI Taxonomy" id="5742"/>
    <lineage>
        <taxon>Eukaryota</taxon>
        <taxon>Metamonada</taxon>
        <taxon>Diplomonadida</taxon>
        <taxon>Hexamitidae</taxon>
        <taxon>Giardiinae</taxon>
        <taxon>Giardia</taxon>
    </lineage>
</organism>
<evidence type="ECO:0000313" key="5">
    <source>
        <dbReference type="Proteomes" id="UP000315496"/>
    </source>
</evidence>
<proteinExistence type="predicted"/>
<dbReference type="GO" id="GO:0043130">
    <property type="term" value="F:ubiquitin binding"/>
    <property type="evidence" value="ECO:0007669"/>
    <property type="project" value="TreeGrafter"/>
</dbReference>
<dbReference type="VEuPathDB" id="GiardiaDB:GMRT_16348"/>
<keyword evidence="1" id="KW-0175">Coiled coil</keyword>
<reference evidence="4 5" key="1">
    <citation type="submission" date="2019-05" db="EMBL/GenBank/DDBJ databases">
        <title>The compact genome of Giardia muris reveals important steps in the evolution of intestinal protozoan parasites.</title>
        <authorList>
            <person name="Xu F."/>
            <person name="Jimenez-Gonzalez A."/>
            <person name="Einarsson E."/>
            <person name="Astvaldsson A."/>
            <person name="Peirasmaki D."/>
            <person name="Eckmann L."/>
            <person name="Andersson J.O."/>
            <person name="Svard S.G."/>
            <person name="Jerlstrom-Hultqvist J."/>
        </authorList>
    </citation>
    <scope>NUCLEOTIDE SEQUENCE [LARGE SCALE GENOMIC DNA]</scope>
    <source>
        <strain evidence="4 5">Roberts-Thomson</strain>
    </source>
</reference>
<evidence type="ECO:0000256" key="2">
    <source>
        <dbReference type="SAM" id="MobiDB-lite"/>
    </source>
</evidence>
<dbReference type="AlphaFoldDB" id="A0A4Z1SY07"/>
<dbReference type="InterPro" id="IPR029071">
    <property type="entry name" value="Ubiquitin-like_domsf"/>
</dbReference>
<protein>
    <submittedName>
        <fullName evidence="4">Socius</fullName>
    </submittedName>
</protein>
<feature type="region of interest" description="Disordered" evidence="2">
    <location>
        <begin position="265"/>
        <end position="285"/>
    </location>
</feature>
<evidence type="ECO:0000313" key="4">
    <source>
        <dbReference type="EMBL" id="TNJ29695.1"/>
    </source>
</evidence>
<dbReference type="Gene3D" id="3.30.420.210">
    <property type="entry name" value="SEP domain"/>
    <property type="match status" value="1"/>
</dbReference>
<dbReference type="EMBL" id="VDLU01000001">
    <property type="protein sequence ID" value="TNJ29695.1"/>
    <property type="molecule type" value="Genomic_DNA"/>
</dbReference>
<feature type="domain" description="SEP" evidence="3">
    <location>
        <begin position="191"/>
        <end position="263"/>
    </location>
</feature>
<gene>
    <name evidence="4" type="ORF">GMRT_16348</name>
</gene>
<sequence>MAEKYRPELPKPVRERLTLQENHDLKRLREQLRGGPVPPAPMGTKAPAQDLVTSMASRLSKVEAENQRLRQMLRRADEENNTLREQIDVCRLASVDQQTRAEELLALKTYIRQLQEQIYGMERFLDKNGLVYIEGSRDDSNENIRSMGQVEEVWSAPSHPVLRKQIEKLNHLVGKDRVVLKMDNGAGYADKEHIKVRFYLDGIFIKRGPFRAYAKDKTAQAFVDDIEAGFLPSEFRSQYPTGVLIDASFEDEPFRPVTIENFKGQRKLLGDETDTPPPPPSDAKSTIEGIEEVARDYISRSEYGMRHNYPFDLLTDDRANMEKPMSVQQFLAKIKPTAMCGGAVVPIKEVIAEMVQGPNDSVCSEGNTNFSQTIIISEAGEENDGVPRATLRIRLNSSDTSLNDKHVLLKLPFNTTIDDVINKIAEALNLDPGRIRLNRPYGSDIMADRLATLEETGCTPNVRLFAKIAV</sequence>
<dbReference type="PANTHER" id="PTHR23333:SF4">
    <property type="entry name" value="UBX DOMAIN-CONTAINING PROTEIN 11"/>
    <property type="match status" value="1"/>
</dbReference>
<dbReference type="Pfam" id="PF08059">
    <property type="entry name" value="SEP"/>
    <property type="match status" value="1"/>
</dbReference>
<dbReference type="Proteomes" id="UP000315496">
    <property type="component" value="Chromosome 1"/>
</dbReference>
<name>A0A4Z1SY07_GIAMU</name>
<comment type="caution">
    <text evidence="4">The sequence shown here is derived from an EMBL/GenBank/DDBJ whole genome shotgun (WGS) entry which is preliminary data.</text>
</comment>
<evidence type="ECO:0000256" key="1">
    <source>
        <dbReference type="SAM" id="Coils"/>
    </source>
</evidence>
<dbReference type="InterPro" id="IPR012989">
    <property type="entry name" value="SEP_domain"/>
</dbReference>
<evidence type="ECO:0000259" key="3">
    <source>
        <dbReference type="PROSITE" id="PS51399"/>
    </source>
</evidence>
<dbReference type="SUPFAM" id="SSF102848">
    <property type="entry name" value="NSFL1 (p97 ATPase) cofactor p47, SEP domain"/>
    <property type="match status" value="1"/>
</dbReference>
<dbReference type="InterPro" id="IPR036241">
    <property type="entry name" value="NSFL1C_SEP_dom_sf"/>
</dbReference>
<accession>A0A4Z1SY07</accession>
<dbReference type="SUPFAM" id="SSF54236">
    <property type="entry name" value="Ubiquitin-like"/>
    <property type="match status" value="1"/>
</dbReference>